<dbReference type="Proteomes" id="UP001156873">
    <property type="component" value="Unassembled WGS sequence"/>
</dbReference>
<dbReference type="EMBL" id="JARXRO010000020">
    <property type="protein sequence ID" value="MDH5835212.1"/>
    <property type="molecule type" value="Genomic_DNA"/>
</dbReference>
<organism evidence="1 2">
    <name type="scientific">Luteimonas kalidii</name>
    <dbReference type="NCBI Taxonomy" id="3042025"/>
    <lineage>
        <taxon>Bacteria</taxon>
        <taxon>Pseudomonadati</taxon>
        <taxon>Pseudomonadota</taxon>
        <taxon>Gammaproteobacteria</taxon>
        <taxon>Lysobacterales</taxon>
        <taxon>Lysobacteraceae</taxon>
        <taxon>Luteimonas</taxon>
    </lineage>
</organism>
<evidence type="ECO:0000313" key="1">
    <source>
        <dbReference type="EMBL" id="MDH5835212.1"/>
    </source>
</evidence>
<accession>A0ABT6JXL1</accession>
<dbReference type="InterPro" id="IPR024787">
    <property type="entry name" value="EcsC"/>
</dbReference>
<proteinExistence type="predicted"/>
<dbReference type="Pfam" id="PF12787">
    <property type="entry name" value="EcsC"/>
    <property type="match status" value="1"/>
</dbReference>
<protein>
    <submittedName>
        <fullName evidence="1">EcsC family protein</fullName>
    </submittedName>
</protein>
<sequence>MTGLRPLPVADTRTHDLDPAAFEELRRARELLETPGIAAQLANAVGAPLEYVVTRRLPKAVTGLVNTLVRKALGQALRAAVATLRGEAAPALRTRVHTFAAAASGAVGGAFGLAGLAVELPVTTTLILRSIAEIARAEGEPLDDPATTLACFEVLTMGGRAASDDGAESGYFAARAVLAQQVAAAAEYVAVHGLVGKGGPLIVQLLSAVSARFSVNVSQKLALQAVPLVGAATGAALNTLFMRHFQAMARGHFTVRRLERTYGATRVRAAYLALGAGLDDADPQPARASR</sequence>
<name>A0ABT6JXL1_9GAMM</name>
<dbReference type="RefSeq" id="WP_280579896.1">
    <property type="nucleotide sequence ID" value="NZ_JARXRO010000020.1"/>
</dbReference>
<evidence type="ECO:0000313" key="2">
    <source>
        <dbReference type="Proteomes" id="UP001156873"/>
    </source>
</evidence>
<gene>
    <name evidence="1" type="ORF">QFW81_14955</name>
</gene>
<dbReference type="PANTHER" id="PTHR41260:SF1">
    <property type="entry name" value="PROTEIN ECSC"/>
    <property type="match status" value="1"/>
</dbReference>
<comment type="caution">
    <text evidence="1">The sequence shown here is derived from an EMBL/GenBank/DDBJ whole genome shotgun (WGS) entry which is preliminary data.</text>
</comment>
<reference evidence="1 2" key="1">
    <citation type="submission" date="2023-04" db="EMBL/GenBank/DDBJ databases">
        <title>Luteimonas sp. M1R5S59.</title>
        <authorList>
            <person name="Sun J.-Q."/>
        </authorList>
    </citation>
    <scope>NUCLEOTIDE SEQUENCE [LARGE SCALE GENOMIC DNA]</scope>
    <source>
        <strain evidence="1 2">M1R5S59</strain>
    </source>
</reference>
<keyword evidence="2" id="KW-1185">Reference proteome</keyword>
<dbReference type="PANTHER" id="PTHR41260">
    <property type="entry name" value="PROTEIN ECSC"/>
    <property type="match status" value="1"/>
</dbReference>